<evidence type="ECO:0000259" key="10">
    <source>
        <dbReference type="PROSITE" id="PS50928"/>
    </source>
</evidence>
<feature type="transmembrane region" description="Helical" evidence="9">
    <location>
        <begin position="200"/>
        <end position="221"/>
    </location>
</feature>
<dbReference type="InterPro" id="IPR035906">
    <property type="entry name" value="MetI-like_sf"/>
</dbReference>
<dbReference type="GO" id="GO:0006865">
    <property type="term" value="P:amino acid transport"/>
    <property type="evidence" value="ECO:0007669"/>
    <property type="project" value="UniProtKB-KW"/>
</dbReference>
<comment type="subcellular location">
    <subcellularLocation>
        <location evidence="1 9">Cell membrane</location>
        <topology evidence="1 9">Multi-pass membrane protein</topology>
    </subcellularLocation>
</comment>
<reference evidence="11 12" key="1">
    <citation type="submission" date="2016-08" db="EMBL/GenBank/DDBJ databases">
        <title>A new outlook on sporulation: Clostridium algidixylanolyticum.</title>
        <authorList>
            <person name="Poppleton D.I."/>
            <person name="Gribaldo S."/>
        </authorList>
    </citation>
    <scope>NUCLEOTIDE SEQUENCE [LARGE SCALE GENOMIC DNA]</scope>
    <source>
        <strain evidence="11 12">SPL73</strain>
    </source>
</reference>
<dbReference type="GO" id="GO:0022857">
    <property type="term" value="F:transmembrane transporter activity"/>
    <property type="evidence" value="ECO:0007669"/>
    <property type="project" value="InterPro"/>
</dbReference>
<evidence type="ECO:0000256" key="7">
    <source>
        <dbReference type="ARBA" id="ARBA00022989"/>
    </source>
</evidence>
<gene>
    <name evidence="11" type="ORF">BET01_15115</name>
</gene>
<organism evidence="11 12">
    <name type="scientific">Lacrimispora algidixylanolytica</name>
    <dbReference type="NCBI Taxonomy" id="94868"/>
    <lineage>
        <taxon>Bacteria</taxon>
        <taxon>Bacillati</taxon>
        <taxon>Bacillota</taxon>
        <taxon>Clostridia</taxon>
        <taxon>Lachnospirales</taxon>
        <taxon>Lachnospiraceae</taxon>
        <taxon>Lacrimispora</taxon>
    </lineage>
</organism>
<accession>A0A419T7E2</accession>
<feature type="transmembrane region" description="Helical" evidence="9">
    <location>
        <begin position="136"/>
        <end position="153"/>
    </location>
</feature>
<keyword evidence="5 9" id="KW-0812">Transmembrane</keyword>
<evidence type="ECO:0000256" key="1">
    <source>
        <dbReference type="ARBA" id="ARBA00004651"/>
    </source>
</evidence>
<keyword evidence="4" id="KW-1003">Cell membrane</keyword>
<evidence type="ECO:0000256" key="3">
    <source>
        <dbReference type="ARBA" id="ARBA00022448"/>
    </source>
</evidence>
<name>A0A419T7E2_9FIRM</name>
<evidence type="ECO:0000256" key="4">
    <source>
        <dbReference type="ARBA" id="ARBA00022475"/>
    </source>
</evidence>
<feature type="domain" description="ABC transmembrane type-1" evidence="10">
    <location>
        <begin position="26"/>
        <end position="218"/>
    </location>
</feature>
<dbReference type="NCBIfam" id="TIGR01726">
    <property type="entry name" value="HEQRo_perm_3TM"/>
    <property type="match status" value="1"/>
</dbReference>
<feature type="transmembrane region" description="Helical" evidence="9">
    <location>
        <begin position="99"/>
        <end position="115"/>
    </location>
</feature>
<dbReference type="AlphaFoldDB" id="A0A419T7E2"/>
<dbReference type="Pfam" id="PF00528">
    <property type="entry name" value="BPD_transp_1"/>
    <property type="match status" value="1"/>
</dbReference>
<evidence type="ECO:0000256" key="9">
    <source>
        <dbReference type="RuleBase" id="RU363032"/>
    </source>
</evidence>
<comment type="caution">
    <text evidence="11">The sequence shown here is derived from an EMBL/GenBank/DDBJ whole genome shotgun (WGS) entry which is preliminary data.</text>
</comment>
<dbReference type="Proteomes" id="UP000284277">
    <property type="component" value="Unassembled WGS sequence"/>
</dbReference>
<keyword evidence="7 9" id="KW-1133">Transmembrane helix</keyword>
<dbReference type="InterPro" id="IPR043429">
    <property type="entry name" value="ArtM/GltK/GlnP/TcyL/YhdX-like"/>
</dbReference>
<dbReference type="RefSeq" id="WP_120195943.1">
    <property type="nucleotide sequence ID" value="NZ_MCIA01000007.1"/>
</dbReference>
<keyword evidence="3 9" id="KW-0813">Transport</keyword>
<feature type="transmembrane region" description="Helical" evidence="9">
    <location>
        <begin position="62"/>
        <end position="93"/>
    </location>
</feature>
<dbReference type="InterPro" id="IPR000515">
    <property type="entry name" value="MetI-like"/>
</dbReference>
<dbReference type="OrthoDB" id="9787841at2"/>
<dbReference type="FunFam" id="1.10.3720.10:FF:000033">
    <property type="entry name" value="Polar amino acid ABC transporter permease"/>
    <property type="match status" value="1"/>
</dbReference>
<dbReference type="EMBL" id="MCIA01000007">
    <property type="protein sequence ID" value="RKD33346.1"/>
    <property type="molecule type" value="Genomic_DNA"/>
</dbReference>
<keyword evidence="12" id="KW-1185">Reference proteome</keyword>
<dbReference type="SUPFAM" id="SSF161098">
    <property type="entry name" value="MetI-like"/>
    <property type="match status" value="1"/>
</dbReference>
<evidence type="ECO:0000256" key="6">
    <source>
        <dbReference type="ARBA" id="ARBA00022970"/>
    </source>
</evidence>
<dbReference type="InterPro" id="IPR010065">
    <property type="entry name" value="AA_ABC_transptr_permease_3TM"/>
</dbReference>
<keyword evidence="8 9" id="KW-0472">Membrane</keyword>
<sequence length="230" mass="26082">MWEKLRDDFYQNFIVDDRWKYIVDGLQNTLKITFFAVLIGILLGFVVAIIRSTYENTGKLKILNAICSVYLTVIRGTPVVVQLMIMYFIIFAFHDPGQIFTAILAFGINSGAYVAEIFRSGISSIERGQFEAGRSLGFNYAQTMLFIIMPQAFKNVVPTLANEFIVLLKETSVAGYIGLQDLTKGGDIIKSRTYNAFMPLISVAIIYLIMVMVFSYLVTLLERRLHKSEH</sequence>
<feature type="transmembrane region" description="Helical" evidence="9">
    <location>
        <begin position="32"/>
        <end position="50"/>
    </location>
</feature>
<keyword evidence="6" id="KW-0029">Amino-acid transport</keyword>
<comment type="similarity">
    <text evidence="2">Belongs to the binding-protein-dependent transport system permease family. HisMQ subfamily.</text>
</comment>
<evidence type="ECO:0000256" key="5">
    <source>
        <dbReference type="ARBA" id="ARBA00022692"/>
    </source>
</evidence>
<dbReference type="PANTHER" id="PTHR30614">
    <property type="entry name" value="MEMBRANE COMPONENT OF AMINO ACID ABC TRANSPORTER"/>
    <property type="match status" value="1"/>
</dbReference>
<dbReference type="PANTHER" id="PTHR30614:SF20">
    <property type="entry name" value="GLUTAMINE TRANSPORT SYSTEM PERMEASE PROTEIN GLNP"/>
    <property type="match status" value="1"/>
</dbReference>
<evidence type="ECO:0000313" key="11">
    <source>
        <dbReference type="EMBL" id="RKD33346.1"/>
    </source>
</evidence>
<dbReference type="Gene3D" id="1.10.3720.10">
    <property type="entry name" value="MetI-like"/>
    <property type="match status" value="1"/>
</dbReference>
<proteinExistence type="inferred from homology"/>
<dbReference type="CDD" id="cd06261">
    <property type="entry name" value="TM_PBP2"/>
    <property type="match status" value="1"/>
</dbReference>
<evidence type="ECO:0000256" key="2">
    <source>
        <dbReference type="ARBA" id="ARBA00010072"/>
    </source>
</evidence>
<protein>
    <submittedName>
        <fullName evidence="11">Amino acid ABC transporter permease</fullName>
    </submittedName>
</protein>
<dbReference type="PROSITE" id="PS50928">
    <property type="entry name" value="ABC_TM1"/>
    <property type="match status" value="1"/>
</dbReference>
<evidence type="ECO:0000256" key="8">
    <source>
        <dbReference type="ARBA" id="ARBA00023136"/>
    </source>
</evidence>
<dbReference type="GO" id="GO:0043190">
    <property type="term" value="C:ATP-binding cassette (ABC) transporter complex"/>
    <property type="evidence" value="ECO:0007669"/>
    <property type="project" value="InterPro"/>
</dbReference>
<evidence type="ECO:0000313" key="12">
    <source>
        <dbReference type="Proteomes" id="UP000284277"/>
    </source>
</evidence>